<accession>A0AA39NNV5</accession>
<reference evidence="1" key="1">
    <citation type="submission" date="2023-06" db="EMBL/GenBank/DDBJ databases">
        <authorList>
            <consortium name="Lawrence Berkeley National Laboratory"/>
            <person name="Ahrendt S."/>
            <person name="Sahu N."/>
            <person name="Indic B."/>
            <person name="Wong-Bajracharya J."/>
            <person name="Merenyi Z."/>
            <person name="Ke H.-M."/>
            <person name="Monk M."/>
            <person name="Kocsube S."/>
            <person name="Drula E."/>
            <person name="Lipzen A."/>
            <person name="Balint B."/>
            <person name="Henrissat B."/>
            <person name="Andreopoulos B."/>
            <person name="Martin F.M."/>
            <person name="Harder C.B."/>
            <person name="Rigling D."/>
            <person name="Ford K.L."/>
            <person name="Foster G.D."/>
            <person name="Pangilinan J."/>
            <person name="Papanicolaou A."/>
            <person name="Barry K."/>
            <person name="LaButti K."/>
            <person name="Viragh M."/>
            <person name="Koriabine M."/>
            <person name="Yan M."/>
            <person name="Riley R."/>
            <person name="Champramary S."/>
            <person name="Plett K.L."/>
            <person name="Tsai I.J."/>
            <person name="Slot J."/>
            <person name="Sipos G."/>
            <person name="Plett J."/>
            <person name="Nagy L.G."/>
            <person name="Grigoriev I.V."/>
        </authorList>
    </citation>
    <scope>NUCLEOTIDE SEQUENCE</scope>
    <source>
        <strain evidence="1">ICMP 16352</strain>
    </source>
</reference>
<name>A0AA39NNV5_9AGAR</name>
<comment type="caution">
    <text evidence="1">The sequence shown here is derived from an EMBL/GenBank/DDBJ whole genome shotgun (WGS) entry which is preliminary data.</text>
</comment>
<gene>
    <name evidence="1" type="ORF">IW261DRAFT_1426046</name>
</gene>
<protein>
    <submittedName>
        <fullName evidence="1">Uncharacterized protein</fullName>
    </submittedName>
</protein>
<evidence type="ECO:0000313" key="1">
    <source>
        <dbReference type="EMBL" id="KAK0468848.1"/>
    </source>
</evidence>
<dbReference type="EMBL" id="JAUEPR010000065">
    <property type="protein sequence ID" value="KAK0468848.1"/>
    <property type="molecule type" value="Genomic_DNA"/>
</dbReference>
<dbReference type="Proteomes" id="UP001175227">
    <property type="component" value="Unassembled WGS sequence"/>
</dbReference>
<keyword evidence="2" id="KW-1185">Reference proteome</keyword>
<sequence>MCISHINEHRPGPDIARIDSTSRSWRLDTKPFMNPHSDGQHVRGFAPQSETQPRGSDLVISSPFCSYLGILGGGRVRGASLGICIRTRPSDNESGLPLKLKLEFRSFPPCSEVEGFSVTGGTLRTAVWDAEWRKEPTTSLAQPKEKRKHTQATGFHLNVGGTTLHLHTAFMIEDLFLLWISGFLSLPLWGRISGDRSKVLPSTTPKMRVPLRGARVISLSFACACRIKLKDYQNQKQGPNSDNQLVIHIVDPQAARYPGEGGLRKVRAPQFGGLDRRLGGTRTGKLGARTTASASARAWRKYVRRRRVPDPRSWEIWVSGESVIKVPSAGRELSRRALLGSELKTVTARERKRYAFRVYVMDVCYKRVLNCRYPSPVRNSSASVAVGIHLWSENEFSTTKFWNDWVREKAEDWM</sequence>
<proteinExistence type="predicted"/>
<dbReference type="AlphaFoldDB" id="A0AA39NNV5"/>
<organism evidence="1 2">
    <name type="scientific">Armillaria novae-zelandiae</name>
    <dbReference type="NCBI Taxonomy" id="153914"/>
    <lineage>
        <taxon>Eukaryota</taxon>
        <taxon>Fungi</taxon>
        <taxon>Dikarya</taxon>
        <taxon>Basidiomycota</taxon>
        <taxon>Agaricomycotina</taxon>
        <taxon>Agaricomycetes</taxon>
        <taxon>Agaricomycetidae</taxon>
        <taxon>Agaricales</taxon>
        <taxon>Marasmiineae</taxon>
        <taxon>Physalacriaceae</taxon>
        <taxon>Armillaria</taxon>
    </lineage>
</organism>
<evidence type="ECO:0000313" key="2">
    <source>
        <dbReference type="Proteomes" id="UP001175227"/>
    </source>
</evidence>